<evidence type="ECO:0000313" key="2">
    <source>
        <dbReference type="Proteomes" id="UP001595457"/>
    </source>
</evidence>
<evidence type="ECO:0008006" key="3">
    <source>
        <dbReference type="Google" id="ProtNLM"/>
    </source>
</evidence>
<gene>
    <name evidence="1" type="ORF">ACFOJE_21160</name>
</gene>
<sequence length="194" mass="21280">MPIAWPATLEPQEMTWGMTYNNRAFTSTLSNAQQIVGFPGAYWQCSLSFDGLSDRKERQLTALLGRLQGQFGTVNLPAFTRRRSDDIGSPVVTMAEALATTMLLRGVTPSLQAFRAGDYITVAGVMYEITDDATAGADGTVLVSLNRRIRQTVLSGTPVEYRNPSAEMRLTTDAYSLTRRPMVASGSIELREAF</sequence>
<proteinExistence type="predicted"/>
<organism evidence="1 2">
    <name type="scientific">Azotobacter bryophylli</name>
    <dbReference type="NCBI Taxonomy" id="1986537"/>
    <lineage>
        <taxon>Bacteria</taxon>
        <taxon>Pseudomonadati</taxon>
        <taxon>Pseudomonadota</taxon>
        <taxon>Gammaproteobacteria</taxon>
        <taxon>Pseudomonadales</taxon>
        <taxon>Pseudomonadaceae</taxon>
        <taxon>Azotobacter</taxon>
    </lineage>
</organism>
<evidence type="ECO:0000313" key="1">
    <source>
        <dbReference type="EMBL" id="MFC2974705.1"/>
    </source>
</evidence>
<comment type="caution">
    <text evidence="1">The sequence shown here is derived from an EMBL/GenBank/DDBJ whole genome shotgun (WGS) entry which is preliminary data.</text>
</comment>
<dbReference type="RefSeq" id="WP_377816975.1">
    <property type="nucleotide sequence ID" value="NZ_JBHRSJ010000036.1"/>
</dbReference>
<dbReference type="Proteomes" id="UP001595457">
    <property type="component" value="Unassembled WGS sequence"/>
</dbReference>
<name>A0ABV7AZ79_9GAMM</name>
<reference evidence="2" key="1">
    <citation type="journal article" date="2019" name="Int. J. Syst. Evol. Microbiol.">
        <title>The Global Catalogue of Microorganisms (GCM) 10K type strain sequencing project: providing services to taxonomists for standard genome sequencing and annotation.</title>
        <authorList>
            <consortium name="The Broad Institute Genomics Platform"/>
            <consortium name="The Broad Institute Genome Sequencing Center for Infectious Disease"/>
            <person name="Wu L."/>
            <person name="Ma J."/>
        </authorList>
    </citation>
    <scope>NUCLEOTIDE SEQUENCE [LARGE SCALE GENOMIC DNA]</scope>
    <source>
        <strain evidence="2">KCTC 62195</strain>
    </source>
</reference>
<keyword evidence="2" id="KW-1185">Reference proteome</keyword>
<protein>
    <recommendedName>
        <fullName evidence="3">FlgO domain-containing protein</fullName>
    </recommendedName>
</protein>
<dbReference type="EMBL" id="JBHRSJ010000036">
    <property type="protein sequence ID" value="MFC2974705.1"/>
    <property type="molecule type" value="Genomic_DNA"/>
</dbReference>
<accession>A0ABV7AZ79</accession>